<keyword evidence="2" id="KW-0926">Vacuole</keyword>
<evidence type="ECO:0000256" key="1">
    <source>
        <dbReference type="ARBA" id="ARBA00004116"/>
    </source>
</evidence>
<evidence type="ECO:0000313" key="8">
    <source>
        <dbReference type="EMBL" id="KAK5091565.1"/>
    </source>
</evidence>
<dbReference type="CDD" id="cd06897">
    <property type="entry name" value="PX_SNARE"/>
    <property type="match status" value="1"/>
</dbReference>
<evidence type="ECO:0000256" key="4">
    <source>
        <dbReference type="ARBA" id="ARBA00054927"/>
    </source>
</evidence>
<dbReference type="InterPro" id="IPR000727">
    <property type="entry name" value="T_SNARE_dom"/>
</dbReference>
<comment type="subcellular location">
    <subcellularLocation>
        <location evidence="1">Vacuole</location>
    </subcellularLocation>
</comment>
<sequence length="373" mass="40943">MAPQVDISIPSTTTSNTAKPYTIYNITLRLPLRSYTVQKRYSDFLNFHQSLSEQVGTPPPAALPGKSWFKSTVSSPELAESRRQGLESYLKTINEVDDNRWRNTSVWRAFMNLPSSFTSSNSRAGALHSVLTGPSAGGASITDPTVWLDSHRDLKAQLHDARLNLTNRDQAATPQKQHEASAAAKSSLVKAGTILTALEDGLTKMQQASVPESQRLGAGELRRRKDLLSAAKKDKEALETLMDAMSQKSKLDSAVANIQEHTDLLSPATNQSVASAASSTKGPAKSGRVLGKETAETRSLDNQGLLQLQQQKMKDQDLDVDEIRKIVQRQRDLGVAINQELEVQNEMLKMVDEDVDRVQGKINVAKKRIGKIS</sequence>
<dbReference type="GO" id="GO:0016192">
    <property type="term" value="P:vesicle-mediated transport"/>
    <property type="evidence" value="ECO:0007669"/>
    <property type="project" value="UniProtKB-ARBA"/>
</dbReference>
<name>A0AAN7T8C1_9EURO</name>
<dbReference type="SMART" id="SM00312">
    <property type="entry name" value="PX"/>
    <property type="match status" value="1"/>
</dbReference>
<feature type="domain" description="PX" evidence="7">
    <location>
        <begin position="2"/>
        <end position="117"/>
    </location>
</feature>
<comment type="caution">
    <text evidence="8">The sequence shown here is derived from an EMBL/GenBank/DDBJ whole genome shotgun (WGS) entry which is preliminary data.</text>
</comment>
<dbReference type="FunFam" id="3.30.1520.10:FF:000052">
    <property type="entry name" value="Putative SNARE complex subunit (Vam7)"/>
    <property type="match status" value="1"/>
</dbReference>
<dbReference type="Gene3D" id="3.30.1520.10">
    <property type="entry name" value="Phox-like domain"/>
    <property type="match status" value="1"/>
</dbReference>
<feature type="region of interest" description="Disordered" evidence="5">
    <location>
        <begin position="266"/>
        <end position="289"/>
    </location>
</feature>
<evidence type="ECO:0008006" key="10">
    <source>
        <dbReference type="Google" id="ProtNLM"/>
    </source>
</evidence>
<dbReference type="Proteomes" id="UP001309876">
    <property type="component" value="Unassembled WGS sequence"/>
</dbReference>
<dbReference type="PANTHER" id="PTHR22775:SF3">
    <property type="entry name" value="SORTING NEXIN-13"/>
    <property type="match status" value="1"/>
</dbReference>
<reference evidence="8 9" key="1">
    <citation type="submission" date="2023-08" db="EMBL/GenBank/DDBJ databases">
        <title>Black Yeasts Isolated from many extreme environments.</title>
        <authorList>
            <person name="Coleine C."/>
            <person name="Stajich J.E."/>
            <person name="Selbmann L."/>
        </authorList>
    </citation>
    <scope>NUCLEOTIDE SEQUENCE [LARGE SCALE GENOMIC DNA]</scope>
    <source>
        <strain evidence="8 9">CCFEE 5910</strain>
    </source>
</reference>
<evidence type="ECO:0000256" key="3">
    <source>
        <dbReference type="ARBA" id="ARBA00023054"/>
    </source>
</evidence>
<dbReference type="GO" id="GO:0097576">
    <property type="term" value="P:vacuole fusion"/>
    <property type="evidence" value="ECO:0007669"/>
    <property type="project" value="UniProtKB-ARBA"/>
</dbReference>
<evidence type="ECO:0000256" key="5">
    <source>
        <dbReference type="SAM" id="MobiDB-lite"/>
    </source>
</evidence>
<accession>A0AAN7T8C1</accession>
<dbReference type="SMART" id="SM00397">
    <property type="entry name" value="t_SNARE"/>
    <property type="match status" value="1"/>
</dbReference>
<dbReference type="GO" id="GO:0000329">
    <property type="term" value="C:fungal-type vacuole membrane"/>
    <property type="evidence" value="ECO:0007669"/>
    <property type="project" value="UniProtKB-ARBA"/>
</dbReference>
<dbReference type="CDD" id="cd15858">
    <property type="entry name" value="SNARE_VAM7"/>
    <property type="match status" value="1"/>
</dbReference>
<dbReference type="PROSITE" id="PS50195">
    <property type="entry name" value="PX"/>
    <property type="match status" value="1"/>
</dbReference>
<dbReference type="FunFam" id="1.20.5.110:FF:000058">
    <property type="entry name" value="VAM7p Vacuolar SNARE protein"/>
    <property type="match status" value="1"/>
</dbReference>
<comment type="function">
    <text evidence="4">Essential for proper morphogenesis of the vacuole. May exist as structural reinforcement on the surface of the vacuolar membrane and be required for maintenance against rupture by osmotic pressure.</text>
</comment>
<protein>
    <recommendedName>
        <fullName evidence="10">Syntaxin</fullName>
    </recommendedName>
</protein>
<gene>
    <name evidence="8" type="ORF">LTR05_001750</name>
</gene>
<dbReference type="PANTHER" id="PTHR22775">
    <property type="entry name" value="SORTING NEXIN"/>
    <property type="match status" value="1"/>
</dbReference>
<dbReference type="AlphaFoldDB" id="A0AAN7T8C1"/>
<evidence type="ECO:0000313" key="9">
    <source>
        <dbReference type="Proteomes" id="UP001309876"/>
    </source>
</evidence>
<dbReference type="Gene3D" id="1.20.5.110">
    <property type="match status" value="1"/>
</dbReference>
<evidence type="ECO:0000256" key="2">
    <source>
        <dbReference type="ARBA" id="ARBA00022554"/>
    </source>
</evidence>
<organism evidence="8 9">
    <name type="scientific">Lithohypha guttulata</name>
    <dbReference type="NCBI Taxonomy" id="1690604"/>
    <lineage>
        <taxon>Eukaryota</taxon>
        <taxon>Fungi</taxon>
        <taxon>Dikarya</taxon>
        <taxon>Ascomycota</taxon>
        <taxon>Pezizomycotina</taxon>
        <taxon>Eurotiomycetes</taxon>
        <taxon>Chaetothyriomycetidae</taxon>
        <taxon>Chaetothyriales</taxon>
        <taxon>Trichomeriaceae</taxon>
        <taxon>Lithohypha</taxon>
    </lineage>
</organism>
<dbReference type="SUPFAM" id="SSF58038">
    <property type="entry name" value="SNARE fusion complex"/>
    <property type="match status" value="1"/>
</dbReference>
<dbReference type="Pfam" id="PF00787">
    <property type="entry name" value="PX"/>
    <property type="match status" value="1"/>
</dbReference>
<dbReference type="InterPro" id="IPR036871">
    <property type="entry name" value="PX_dom_sf"/>
</dbReference>
<dbReference type="GO" id="GO:0035091">
    <property type="term" value="F:phosphatidylinositol binding"/>
    <property type="evidence" value="ECO:0007669"/>
    <property type="project" value="InterPro"/>
</dbReference>
<keyword evidence="3" id="KW-0175">Coiled coil</keyword>
<dbReference type="InterPro" id="IPR001683">
    <property type="entry name" value="PX_dom"/>
</dbReference>
<feature type="domain" description="T-SNARE coiled-coil homology" evidence="6">
    <location>
        <begin position="310"/>
        <end position="372"/>
    </location>
</feature>
<dbReference type="SUPFAM" id="SSF64268">
    <property type="entry name" value="PX domain"/>
    <property type="match status" value="1"/>
</dbReference>
<evidence type="ECO:0000259" key="7">
    <source>
        <dbReference type="PROSITE" id="PS50195"/>
    </source>
</evidence>
<feature type="compositionally biased region" description="Polar residues" evidence="5">
    <location>
        <begin position="267"/>
        <end position="281"/>
    </location>
</feature>
<dbReference type="GO" id="GO:0007034">
    <property type="term" value="P:vacuolar transport"/>
    <property type="evidence" value="ECO:0007669"/>
    <property type="project" value="UniProtKB-ARBA"/>
</dbReference>
<keyword evidence="9" id="KW-1185">Reference proteome</keyword>
<evidence type="ECO:0000259" key="6">
    <source>
        <dbReference type="PROSITE" id="PS50192"/>
    </source>
</evidence>
<dbReference type="PROSITE" id="PS50192">
    <property type="entry name" value="T_SNARE"/>
    <property type="match status" value="1"/>
</dbReference>
<proteinExistence type="predicted"/>
<dbReference type="EMBL" id="JAVRRJ010000001">
    <property type="protein sequence ID" value="KAK5091565.1"/>
    <property type="molecule type" value="Genomic_DNA"/>
</dbReference>